<evidence type="ECO:0000256" key="1">
    <source>
        <dbReference type="SAM" id="MobiDB-lite"/>
    </source>
</evidence>
<accession>A0ABQ9VFF3</accession>
<name>A0ABQ9VFF3_SAGOE</name>
<evidence type="ECO:0000313" key="2">
    <source>
        <dbReference type="EMBL" id="KAK2107905.1"/>
    </source>
</evidence>
<evidence type="ECO:0000313" key="3">
    <source>
        <dbReference type="Proteomes" id="UP001266305"/>
    </source>
</evidence>
<sequence length="113" mass="12525">MGGQPESQSQLGPPGVLALGRARQKQDNTCPTNGGVFGEENPIFPRSFHTFTFATWESRSRVPPKAQKRVCGDAEEWGEGHQPSWGHEQQLGEGVLELSVKADFHHKEEGRCR</sequence>
<gene>
    <name evidence="2" type="ORF">P7K49_013070</name>
</gene>
<reference evidence="2 3" key="1">
    <citation type="submission" date="2023-05" db="EMBL/GenBank/DDBJ databases">
        <title>B98-5 Cell Line De Novo Hybrid Assembly: An Optical Mapping Approach.</title>
        <authorList>
            <person name="Kananen K."/>
            <person name="Auerbach J.A."/>
            <person name="Kautto E."/>
            <person name="Blachly J.S."/>
        </authorList>
    </citation>
    <scope>NUCLEOTIDE SEQUENCE [LARGE SCALE GENOMIC DNA]</scope>
    <source>
        <strain evidence="2">B95-8</strain>
        <tissue evidence="2">Cell line</tissue>
    </source>
</reference>
<keyword evidence="3" id="KW-1185">Reference proteome</keyword>
<feature type="region of interest" description="Disordered" evidence="1">
    <location>
        <begin position="21"/>
        <end position="41"/>
    </location>
</feature>
<protein>
    <submittedName>
        <fullName evidence="2">Uncharacterized protein</fullName>
    </submittedName>
</protein>
<dbReference type="Proteomes" id="UP001266305">
    <property type="component" value="Unassembled WGS sequence"/>
</dbReference>
<organism evidence="2 3">
    <name type="scientific">Saguinus oedipus</name>
    <name type="common">Cotton-top tamarin</name>
    <name type="synonym">Oedipomidas oedipus</name>
    <dbReference type="NCBI Taxonomy" id="9490"/>
    <lineage>
        <taxon>Eukaryota</taxon>
        <taxon>Metazoa</taxon>
        <taxon>Chordata</taxon>
        <taxon>Craniata</taxon>
        <taxon>Vertebrata</taxon>
        <taxon>Euteleostomi</taxon>
        <taxon>Mammalia</taxon>
        <taxon>Eutheria</taxon>
        <taxon>Euarchontoglires</taxon>
        <taxon>Primates</taxon>
        <taxon>Haplorrhini</taxon>
        <taxon>Platyrrhini</taxon>
        <taxon>Cebidae</taxon>
        <taxon>Callitrichinae</taxon>
        <taxon>Saguinus</taxon>
    </lineage>
</organism>
<dbReference type="EMBL" id="JASSZA010000006">
    <property type="protein sequence ID" value="KAK2107905.1"/>
    <property type="molecule type" value="Genomic_DNA"/>
</dbReference>
<comment type="caution">
    <text evidence="2">The sequence shown here is derived from an EMBL/GenBank/DDBJ whole genome shotgun (WGS) entry which is preliminary data.</text>
</comment>
<proteinExistence type="predicted"/>